<dbReference type="Pfam" id="PF04480">
    <property type="entry name" value="DUF559"/>
    <property type="match status" value="1"/>
</dbReference>
<keyword evidence="3" id="KW-1185">Reference proteome</keyword>
<protein>
    <submittedName>
        <fullName evidence="2">DUF559 domain-containing protein</fullName>
    </submittedName>
</protein>
<dbReference type="InterPro" id="IPR047216">
    <property type="entry name" value="Endonuclease_DUF559_bact"/>
</dbReference>
<evidence type="ECO:0000259" key="1">
    <source>
        <dbReference type="Pfam" id="PF04480"/>
    </source>
</evidence>
<dbReference type="Proteomes" id="UP000601055">
    <property type="component" value="Unassembled WGS sequence"/>
</dbReference>
<evidence type="ECO:0000313" key="2">
    <source>
        <dbReference type="EMBL" id="MBB2144336.1"/>
    </source>
</evidence>
<dbReference type="Gene3D" id="3.40.960.10">
    <property type="entry name" value="VSR Endonuclease"/>
    <property type="match status" value="1"/>
</dbReference>
<dbReference type="PANTHER" id="PTHR38590:SF1">
    <property type="entry name" value="BLL0828 PROTEIN"/>
    <property type="match status" value="1"/>
</dbReference>
<dbReference type="AlphaFoldDB" id="A0A923DUW7"/>
<proteinExistence type="predicted"/>
<reference evidence="2" key="1">
    <citation type="submission" date="2019-11" db="EMBL/GenBank/DDBJ databases">
        <title>Description of Pedobacter sp. LMG 31464T.</title>
        <authorList>
            <person name="Carlier A."/>
            <person name="Qi S."/>
            <person name="Vandamme P."/>
        </authorList>
    </citation>
    <scope>NUCLEOTIDE SEQUENCE</scope>
    <source>
        <strain evidence="2">LMG 31464</strain>
    </source>
</reference>
<dbReference type="SUPFAM" id="SSF52980">
    <property type="entry name" value="Restriction endonuclease-like"/>
    <property type="match status" value="1"/>
</dbReference>
<name>A0A923DUW7_9SPHI</name>
<sequence length="126" mass="15325">MKDYNENLFKGANAKQFEFSKELRQRHTKPEEIIWEILRNRRLNGLKFRRQHPIVNYIADFYCHEIKLVIEIDGKIHNSRENKEYDNERNKELKEEGITTLRFTNEEVLNKLPNVIEKVKDFIIHL</sequence>
<comment type="caution">
    <text evidence="2">The sequence shown here is derived from an EMBL/GenBank/DDBJ whole genome shotgun (WGS) entry which is preliminary data.</text>
</comment>
<dbReference type="PANTHER" id="PTHR38590">
    <property type="entry name" value="BLL0828 PROTEIN"/>
    <property type="match status" value="1"/>
</dbReference>
<gene>
    <name evidence="2" type="ORF">GM921_02460</name>
</gene>
<feature type="domain" description="DUF559" evidence="1">
    <location>
        <begin position="16"/>
        <end position="121"/>
    </location>
</feature>
<dbReference type="EMBL" id="WNXD01000001">
    <property type="protein sequence ID" value="MBB2144336.1"/>
    <property type="molecule type" value="Genomic_DNA"/>
</dbReference>
<dbReference type="RefSeq" id="WP_182921028.1">
    <property type="nucleotide sequence ID" value="NZ_WNXD01000001.1"/>
</dbReference>
<dbReference type="CDD" id="cd01038">
    <property type="entry name" value="Endonuclease_DUF559"/>
    <property type="match status" value="1"/>
</dbReference>
<dbReference type="InterPro" id="IPR011335">
    <property type="entry name" value="Restrct_endonuc-II-like"/>
</dbReference>
<dbReference type="InterPro" id="IPR007569">
    <property type="entry name" value="DUF559"/>
</dbReference>
<evidence type="ECO:0000313" key="3">
    <source>
        <dbReference type="Proteomes" id="UP000601055"/>
    </source>
</evidence>
<organism evidence="2 3">
    <name type="scientific">Pedobacter planticolens</name>
    <dbReference type="NCBI Taxonomy" id="2679964"/>
    <lineage>
        <taxon>Bacteria</taxon>
        <taxon>Pseudomonadati</taxon>
        <taxon>Bacteroidota</taxon>
        <taxon>Sphingobacteriia</taxon>
        <taxon>Sphingobacteriales</taxon>
        <taxon>Sphingobacteriaceae</taxon>
        <taxon>Pedobacter</taxon>
    </lineage>
</organism>
<accession>A0A923DUW7</accession>